<reference evidence="2 3" key="1">
    <citation type="journal article" date="2017" name="Int. J. Parasitol.">
        <title>The genome of the protozoan parasite Cystoisospora suis and a reverse vaccinology approach to identify vaccine candidates.</title>
        <authorList>
            <person name="Palmieri N."/>
            <person name="Shrestha A."/>
            <person name="Ruttkowski B."/>
            <person name="Beck T."/>
            <person name="Vogl C."/>
            <person name="Tomley F."/>
            <person name="Blake D.P."/>
            <person name="Joachim A."/>
        </authorList>
    </citation>
    <scope>NUCLEOTIDE SEQUENCE [LARGE SCALE GENOMIC DNA]</scope>
    <source>
        <strain evidence="2 3">Wien I</strain>
    </source>
</reference>
<feature type="region of interest" description="Disordered" evidence="1">
    <location>
        <begin position="728"/>
        <end position="748"/>
    </location>
</feature>
<feature type="region of interest" description="Disordered" evidence="1">
    <location>
        <begin position="489"/>
        <end position="640"/>
    </location>
</feature>
<accession>A0A2C6KQ08</accession>
<dbReference type="Proteomes" id="UP000221165">
    <property type="component" value="Unassembled WGS sequence"/>
</dbReference>
<comment type="caution">
    <text evidence="2">The sequence shown here is derived from an EMBL/GenBank/DDBJ whole genome shotgun (WGS) entry which is preliminary data.</text>
</comment>
<sequence length="929" mass="97622">MDLAGRATALRGCSPLLDPNSAPPAGFPARTPSFVQTAHTAFTSPQSGSLLWWTNRAAVPQQGYGSLASTLPPVNALGSSQASFAASSATFPSPLHLVRAYVPHLSSPYADGTSSSSACPLVSSREARQTSRLLASSVECPPYSQGGTFVSLSAAPPGSETSFFLPTDVSPAPTNYSSSSTSQLAGQYDASQVPPCVLSAGHRDRRLHSLLSASPSLPSQSTSTKGWRFSVSPQQGEFLGTPGNAGCSSVSSDRGSEAGTRTAACRTARLKASVSLHSDAGIPRQRQQHDGFKLPQQISASCSSAEVVGGRGGTRRRGRKPGRPLPKGLAMSSESTTSSSGSRYTEPRTVSTLESRSPPVVARREIHVVENNDSGAPNPPEHVLNEATKSSERTQAKKGKDRVLPKVRWHRLLSVSSSKSMTGAAAEAAATELNTTLARNVLALQTCSERGVDCSSSEEGKRGKRCREEIVLPVWAVEGVVQEVKRQLRQAEEKRRRSTLVRRQDSSNSNRHQYSDPDGPGHLYVHTHGEEKGARDSSSSVARSRDYAGDVVHQGTSSSSTAEGTRTDPTVEETRVGSRSTSISGSDSKNHTGLHWGEDGEGADRGEVVKGRGQRPSALQGAADPGGSVGQISPTDSAPRVQVDWERVARAFRGLASAGLCESAFRACTTRAGFLWSLGSFIVGRVSLASTSPRMAGAATVQQQELEGLGAMLRTHVQALLSLDEGNSASQSGVVAPPSGAPVTAQAPSSASSVEAAKSVASGPGASPVSLVSAHESVDIFAPETSPVTATVWPTMGGARCSSGVSAEIPEGIMRGRQKGPVEDEGQHVRTGGVVREIQKQQQPRAMATQDSTELVNGSQYREAASWQCAQLEIHQHLQQHSLHSGQQTGTACALAEAQPPAEPLNTVNSIRAQEFSNLQNNSRLNKLL</sequence>
<feature type="compositionally biased region" description="Polar residues" evidence="1">
    <location>
        <begin position="554"/>
        <end position="568"/>
    </location>
</feature>
<gene>
    <name evidence="2" type="ORF">CSUI_007722</name>
</gene>
<dbReference type="RefSeq" id="XP_067920153.1">
    <property type="nucleotide sequence ID" value="XM_068067866.1"/>
</dbReference>
<evidence type="ECO:0000313" key="2">
    <source>
        <dbReference type="EMBL" id="PHJ18446.1"/>
    </source>
</evidence>
<organism evidence="2 3">
    <name type="scientific">Cystoisospora suis</name>
    <dbReference type="NCBI Taxonomy" id="483139"/>
    <lineage>
        <taxon>Eukaryota</taxon>
        <taxon>Sar</taxon>
        <taxon>Alveolata</taxon>
        <taxon>Apicomplexa</taxon>
        <taxon>Conoidasida</taxon>
        <taxon>Coccidia</taxon>
        <taxon>Eucoccidiorida</taxon>
        <taxon>Eimeriorina</taxon>
        <taxon>Sarcocystidae</taxon>
        <taxon>Cystoisospora</taxon>
    </lineage>
</organism>
<feature type="compositionally biased region" description="Basic residues" evidence="1">
    <location>
        <begin position="313"/>
        <end position="322"/>
    </location>
</feature>
<dbReference type="EMBL" id="MIGC01004141">
    <property type="protein sequence ID" value="PHJ18446.1"/>
    <property type="molecule type" value="Genomic_DNA"/>
</dbReference>
<feature type="region of interest" description="Disordered" evidence="1">
    <location>
        <begin position="296"/>
        <end position="402"/>
    </location>
</feature>
<protein>
    <submittedName>
        <fullName evidence="2">Uncharacterized protein</fullName>
    </submittedName>
</protein>
<evidence type="ECO:0000256" key="1">
    <source>
        <dbReference type="SAM" id="MobiDB-lite"/>
    </source>
</evidence>
<proteinExistence type="predicted"/>
<feature type="compositionally biased region" description="Low complexity" evidence="1">
    <location>
        <begin position="578"/>
        <end position="587"/>
    </location>
</feature>
<dbReference type="GeneID" id="94431077"/>
<feature type="region of interest" description="Disordered" evidence="1">
    <location>
        <begin position="239"/>
        <end position="262"/>
    </location>
</feature>
<evidence type="ECO:0000313" key="3">
    <source>
        <dbReference type="Proteomes" id="UP000221165"/>
    </source>
</evidence>
<dbReference type="VEuPathDB" id="ToxoDB:CSUI_007722"/>
<dbReference type="AlphaFoldDB" id="A0A2C6KQ08"/>
<keyword evidence="3" id="KW-1185">Reference proteome</keyword>
<feature type="compositionally biased region" description="Basic and acidic residues" evidence="1">
    <location>
        <begin position="596"/>
        <end position="610"/>
    </location>
</feature>
<feature type="compositionally biased region" description="Low complexity" evidence="1">
    <location>
        <begin position="325"/>
        <end position="342"/>
    </location>
</feature>
<name>A0A2C6KQ08_9APIC</name>